<gene>
    <name evidence="1" type="ORF">PSYJA_46246</name>
</gene>
<organism evidence="1 2">
    <name type="scientific">Pseudomonas syringae pv. japonica str. M301072</name>
    <dbReference type="NCBI Taxonomy" id="629262"/>
    <lineage>
        <taxon>Bacteria</taxon>
        <taxon>Pseudomonadati</taxon>
        <taxon>Pseudomonadota</taxon>
        <taxon>Gammaproteobacteria</taxon>
        <taxon>Pseudomonadales</taxon>
        <taxon>Pseudomonadaceae</taxon>
        <taxon>Pseudomonas</taxon>
        <taxon>Pseudomonas syringae</taxon>
    </lineage>
</organism>
<evidence type="ECO:0000313" key="2">
    <source>
        <dbReference type="Proteomes" id="UP000004471"/>
    </source>
</evidence>
<dbReference type="HOGENOM" id="CLU_3400786_0_0_6"/>
<dbReference type="EMBL" id="AEAH01004400">
    <property type="protein sequence ID" value="EGH36072.1"/>
    <property type="molecule type" value="Genomic_DNA"/>
</dbReference>
<dbReference type="AlphaFoldDB" id="F3G0T0"/>
<comment type="caution">
    <text evidence="1">The sequence shown here is derived from an EMBL/GenBank/DDBJ whole genome shotgun (WGS) entry which is preliminary data.</text>
</comment>
<evidence type="ECO:0000313" key="1">
    <source>
        <dbReference type="EMBL" id="EGH36072.1"/>
    </source>
</evidence>
<protein>
    <submittedName>
        <fullName evidence="1">Uncharacterized protein</fullName>
    </submittedName>
</protein>
<dbReference type="Proteomes" id="UP000004471">
    <property type="component" value="Unassembled WGS sequence"/>
</dbReference>
<sequence length="31" mass="3594">IFCDYTGPFADKFASTFGHENGFFRSELFLE</sequence>
<name>F3G0T0_PSESX</name>
<proteinExistence type="predicted"/>
<reference evidence="1 2" key="1">
    <citation type="journal article" date="2011" name="PLoS Pathog.">
        <title>Dynamic evolution of pathogenicity revealed by sequencing and comparative genomics of 19 Pseudomonas syringae isolates.</title>
        <authorList>
            <person name="Baltrus D.A."/>
            <person name="Nishimura M.T."/>
            <person name="Romanchuk A."/>
            <person name="Chang J.H."/>
            <person name="Mukhtar M.S."/>
            <person name="Cherkis K."/>
            <person name="Roach J."/>
            <person name="Grant S.R."/>
            <person name="Jones C.D."/>
            <person name="Dangl J.L."/>
        </authorList>
    </citation>
    <scope>NUCLEOTIDE SEQUENCE [LARGE SCALE GENOMIC DNA]</scope>
    <source>
        <strain evidence="2">M301072PT</strain>
    </source>
</reference>
<accession>F3G0T0</accession>
<feature type="non-terminal residue" evidence="1">
    <location>
        <position position="1"/>
    </location>
</feature>